<reference evidence="4 5" key="1">
    <citation type="submission" date="2016-08" db="EMBL/GenBank/DDBJ databases">
        <title>Draft genome sequence of allopolyploid Zygosaccharomyces rouxii.</title>
        <authorList>
            <person name="Watanabe J."/>
            <person name="Uehara K."/>
            <person name="Mogi Y."/>
            <person name="Tsukioka Y."/>
        </authorList>
    </citation>
    <scope>NUCLEOTIDE SEQUENCE [LARGE SCALE GENOMIC DNA]</scope>
    <source>
        <strain evidence="4 5">NBRC 110957</strain>
    </source>
</reference>
<dbReference type="InterPro" id="IPR042184">
    <property type="entry name" value="YqeY/Aim41_N"/>
</dbReference>
<dbReference type="Gene3D" id="1.10.1510.10">
    <property type="entry name" value="Uncharacterised protein YqeY/AIM41 PF09424, N-terminal domain"/>
    <property type="match status" value="1"/>
</dbReference>
<evidence type="ECO:0000313" key="5">
    <source>
        <dbReference type="Proteomes" id="UP000187013"/>
    </source>
</evidence>
<dbReference type="AlphaFoldDB" id="A0A1Q3AGR1"/>
<dbReference type="OrthoDB" id="538640at2759"/>
<dbReference type="EMBL" id="BDGX01000045">
    <property type="protein sequence ID" value="GAV54949.1"/>
    <property type="molecule type" value="Genomic_DNA"/>
</dbReference>
<accession>A0A1Q3AGR1</accession>
<sequence length="181" mass="21099">MFKRVAFVTPRFIGSIRFNSTESYNVALGGLKKDLKQAMLAKDELKKTTIRSLLSTIKNKEIDNKNKTLDEYTLFDLYSKLISQRKDSITEFLDNKREDLVGKEQHEIEIIEQYRRALPVASKEEIDSKVLQLLRDLKEKEPNLQMKQTFGRINWKAVNSEWKASPNAVRASIVQQFKNVF</sequence>
<evidence type="ECO:0000256" key="3">
    <source>
        <dbReference type="RuleBase" id="RU365099"/>
    </source>
</evidence>
<gene>
    <name evidence="3" type="primary">AIM41</name>
    <name evidence="4" type="ORF">ZYGR_0AS02720</name>
</gene>
<dbReference type="GO" id="GO:0005739">
    <property type="term" value="C:mitochondrion"/>
    <property type="evidence" value="ECO:0007669"/>
    <property type="project" value="UniProtKB-SubCell"/>
</dbReference>
<organism evidence="4 5">
    <name type="scientific">Zygosaccharomyces rouxii</name>
    <dbReference type="NCBI Taxonomy" id="4956"/>
    <lineage>
        <taxon>Eukaryota</taxon>
        <taxon>Fungi</taxon>
        <taxon>Dikarya</taxon>
        <taxon>Ascomycota</taxon>
        <taxon>Saccharomycotina</taxon>
        <taxon>Saccharomycetes</taxon>
        <taxon>Saccharomycetales</taxon>
        <taxon>Saccharomycetaceae</taxon>
        <taxon>Zygosaccharomyces</taxon>
    </lineage>
</organism>
<dbReference type="PANTHER" id="PTHR28055">
    <property type="entry name" value="ALTERED INHERITANCE OF MITOCHONDRIA PROTEIN 41, MITOCHONDRIAL"/>
    <property type="match status" value="1"/>
</dbReference>
<dbReference type="Pfam" id="PF09424">
    <property type="entry name" value="YqeY"/>
    <property type="match status" value="1"/>
</dbReference>
<evidence type="ECO:0000256" key="2">
    <source>
        <dbReference type="ARBA" id="ARBA00023128"/>
    </source>
</evidence>
<dbReference type="GO" id="GO:0016884">
    <property type="term" value="F:carbon-nitrogen ligase activity, with glutamine as amido-N-donor"/>
    <property type="evidence" value="ECO:0007669"/>
    <property type="project" value="UniProtKB-UniRule"/>
</dbReference>
<name>A0A1Q3AGR1_ZYGRO</name>
<comment type="caution">
    <text evidence="4">The sequence shown here is derived from an EMBL/GenBank/DDBJ whole genome shotgun (WGS) entry which is preliminary data.</text>
</comment>
<dbReference type="Proteomes" id="UP000187013">
    <property type="component" value="Unassembled WGS sequence"/>
</dbReference>
<dbReference type="SUPFAM" id="SSF89095">
    <property type="entry name" value="GatB/YqeY motif"/>
    <property type="match status" value="1"/>
</dbReference>
<keyword evidence="2 3" id="KW-0496">Mitochondrion</keyword>
<dbReference type="InterPro" id="IPR019004">
    <property type="entry name" value="YqeY/Aim41"/>
</dbReference>
<evidence type="ECO:0000313" key="4">
    <source>
        <dbReference type="EMBL" id="GAV54949.1"/>
    </source>
</evidence>
<dbReference type="PANTHER" id="PTHR28055:SF1">
    <property type="entry name" value="ALTERED INHERITANCE OF MITOCHONDRIA PROTEIN 41, MITOCHONDRIAL"/>
    <property type="match status" value="1"/>
</dbReference>
<comment type="subcellular location">
    <subcellularLocation>
        <location evidence="3">Mitochondrion</location>
    </subcellularLocation>
</comment>
<protein>
    <recommendedName>
        <fullName evidence="3">Altered inheritance of mitochondria protein 41</fullName>
    </recommendedName>
</protein>
<dbReference type="InterPro" id="IPR003789">
    <property type="entry name" value="Asn/Gln_tRNA_amidoTrase-B-like"/>
</dbReference>
<evidence type="ECO:0000256" key="1">
    <source>
        <dbReference type="ARBA" id="ARBA00007538"/>
    </source>
</evidence>
<proteinExistence type="inferred from homology"/>
<comment type="similarity">
    <text evidence="1 3">Belongs to the AIM41 family.</text>
</comment>